<evidence type="ECO:0000313" key="2">
    <source>
        <dbReference type="Proteomes" id="UP000027135"/>
    </source>
</evidence>
<dbReference type="AlphaFoldDB" id="A0A067RTP1"/>
<keyword evidence="2" id="KW-1185">Reference proteome</keyword>
<evidence type="ECO:0000313" key="1">
    <source>
        <dbReference type="EMBL" id="KDR23214.1"/>
    </source>
</evidence>
<reference evidence="1 2" key="1">
    <citation type="journal article" date="2014" name="Nat. Commun.">
        <title>Molecular traces of alternative social organization in a termite genome.</title>
        <authorList>
            <person name="Terrapon N."/>
            <person name="Li C."/>
            <person name="Robertson H.M."/>
            <person name="Ji L."/>
            <person name="Meng X."/>
            <person name="Booth W."/>
            <person name="Chen Z."/>
            <person name="Childers C.P."/>
            <person name="Glastad K.M."/>
            <person name="Gokhale K."/>
            <person name="Gowin J."/>
            <person name="Gronenberg W."/>
            <person name="Hermansen R.A."/>
            <person name="Hu H."/>
            <person name="Hunt B.G."/>
            <person name="Huylmans A.K."/>
            <person name="Khalil S.M."/>
            <person name="Mitchell R.D."/>
            <person name="Munoz-Torres M.C."/>
            <person name="Mustard J.A."/>
            <person name="Pan H."/>
            <person name="Reese J.T."/>
            <person name="Scharf M.E."/>
            <person name="Sun F."/>
            <person name="Vogel H."/>
            <person name="Xiao J."/>
            <person name="Yang W."/>
            <person name="Yang Z."/>
            <person name="Yang Z."/>
            <person name="Zhou J."/>
            <person name="Zhu J."/>
            <person name="Brent C.S."/>
            <person name="Elsik C.G."/>
            <person name="Goodisman M.A."/>
            <person name="Liberles D.A."/>
            <person name="Roe R.M."/>
            <person name="Vargo E.L."/>
            <person name="Vilcinskas A."/>
            <person name="Wang J."/>
            <person name="Bornberg-Bauer E."/>
            <person name="Korb J."/>
            <person name="Zhang G."/>
            <person name="Liebig J."/>
        </authorList>
    </citation>
    <scope>NUCLEOTIDE SEQUENCE [LARGE SCALE GENOMIC DNA]</scope>
    <source>
        <tissue evidence="1">Whole organism</tissue>
    </source>
</reference>
<proteinExistence type="predicted"/>
<gene>
    <name evidence="1" type="ORF">L798_07115</name>
</gene>
<evidence type="ECO:0008006" key="3">
    <source>
        <dbReference type="Google" id="ProtNLM"/>
    </source>
</evidence>
<dbReference type="InParanoid" id="A0A067RTP1"/>
<accession>A0A067RTP1</accession>
<protein>
    <recommendedName>
        <fullName evidence="3">GIY-YIG domain-containing protein</fullName>
    </recommendedName>
</protein>
<dbReference type="EMBL" id="KK852470">
    <property type="protein sequence ID" value="KDR23214.1"/>
    <property type="molecule type" value="Genomic_DNA"/>
</dbReference>
<organism evidence="1 2">
    <name type="scientific">Zootermopsis nevadensis</name>
    <name type="common">Dampwood termite</name>
    <dbReference type="NCBI Taxonomy" id="136037"/>
    <lineage>
        <taxon>Eukaryota</taxon>
        <taxon>Metazoa</taxon>
        <taxon>Ecdysozoa</taxon>
        <taxon>Arthropoda</taxon>
        <taxon>Hexapoda</taxon>
        <taxon>Insecta</taxon>
        <taxon>Pterygota</taxon>
        <taxon>Neoptera</taxon>
        <taxon>Polyneoptera</taxon>
        <taxon>Dictyoptera</taxon>
        <taxon>Blattodea</taxon>
        <taxon>Blattoidea</taxon>
        <taxon>Termitoidae</taxon>
        <taxon>Termopsidae</taxon>
        <taxon>Zootermopsis</taxon>
    </lineage>
</organism>
<dbReference type="eggNOG" id="ENOG502QTNN">
    <property type="taxonomic scope" value="Eukaryota"/>
</dbReference>
<name>A0A067RTP1_ZOONE</name>
<sequence length="78" mass="9077">KVYIGQTGRSVEARIKEHECHIRLGQPEKSAVAEHRFNMEHSIQLEDTSILSSKTGYMDRITREAIEIELHPDNFNRE</sequence>
<feature type="non-terminal residue" evidence="1">
    <location>
        <position position="1"/>
    </location>
</feature>
<dbReference type="Proteomes" id="UP000027135">
    <property type="component" value="Unassembled WGS sequence"/>
</dbReference>
<feature type="non-terminal residue" evidence="1">
    <location>
        <position position="78"/>
    </location>
</feature>